<evidence type="ECO:0000256" key="9">
    <source>
        <dbReference type="HAMAP-Rule" id="MF_00237"/>
    </source>
</evidence>
<reference evidence="11 12" key="1">
    <citation type="submission" date="2022-01" db="EMBL/GenBank/DDBJ databases">
        <title>Whole genome-based taxonomy of the Shewanellaceae.</title>
        <authorList>
            <person name="Martin-Rodriguez A.J."/>
        </authorList>
    </citation>
    <scope>NUCLEOTIDE SEQUENCE [LARGE SCALE GENOMIC DNA]</scope>
    <source>
        <strain evidence="11 12">DSM 17177</strain>
    </source>
</reference>
<keyword evidence="4 9" id="KW-0812">Transmembrane</keyword>
<evidence type="ECO:0000256" key="3">
    <source>
        <dbReference type="ARBA" id="ARBA00022475"/>
    </source>
</evidence>
<dbReference type="PANTHER" id="PTHR33162">
    <property type="entry name" value="SEC-INDEPENDENT PROTEIN TRANSLOCASE PROTEIN TATA, CHLOROPLASTIC"/>
    <property type="match status" value="1"/>
</dbReference>
<sequence length="171" mass="18880">MFDSIGFMELLLIGVLGLVVLGPERLPVAVRTISGWIRAMKKMANAVKDELEQELKIDQLHADLKKAEQQGLKGLAPELQESVDHLKQAAESVNRPYQIDELKQAARSVNSPYPIDDSTATDLKKAEQQGLNDLTTELQESVDDDPTDPNRAATATKTDIPANKNSQLDKY</sequence>
<keyword evidence="6 9" id="KW-1133">Transmembrane helix</keyword>
<evidence type="ECO:0000256" key="10">
    <source>
        <dbReference type="SAM" id="MobiDB-lite"/>
    </source>
</evidence>
<dbReference type="EMBL" id="JAKIKS010000082">
    <property type="protein sequence ID" value="MCL1126310.1"/>
    <property type="molecule type" value="Genomic_DNA"/>
</dbReference>
<keyword evidence="7 9" id="KW-0811">Translocation</keyword>
<dbReference type="PRINTS" id="PR01506">
    <property type="entry name" value="TATBPROTEIN"/>
</dbReference>
<dbReference type="Gene3D" id="1.20.5.3310">
    <property type="match status" value="1"/>
</dbReference>
<dbReference type="InterPro" id="IPR018448">
    <property type="entry name" value="TatB"/>
</dbReference>
<evidence type="ECO:0000256" key="2">
    <source>
        <dbReference type="ARBA" id="ARBA00022448"/>
    </source>
</evidence>
<feature type="region of interest" description="Disordered" evidence="10">
    <location>
        <begin position="103"/>
        <end position="171"/>
    </location>
</feature>
<comment type="subunit">
    <text evidence="9">The Tat system comprises two distinct complexes: a TatABC complex, containing multiple copies of TatA, TatB and TatC subunits, and a separate TatA complex, containing only TatA subunits. Substrates initially bind to the TatABC complex, which probably triggers association of the separate TatA complex to form the active translocon.</text>
</comment>
<dbReference type="Pfam" id="PF02416">
    <property type="entry name" value="TatA_B_E"/>
    <property type="match status" value="1"/>
</dbReference>
<comment type="function">
    <text evidence="9">Part of the twin-arginine translocation (Tat) system that transports large folded proteins containing a characteristic twin-arginine motif in their signal peptide across membranes. Together with TatC, TatB is part of a receptor directly interacting with Tat signal peptides. TatB may form an oligomeric binding site that transiently accommodates folded Tat precursor proteins before their translocation.</text>
</comment>
<feature type="compositionally biased region" description="Polar residues" evidence="10">
    <location>
        <begin position="153"/>
        <end position="171"/>
    </location>
</feature>
<comment type="caution">
    <text evidence="11">The sequence shown here is derived from an EMBL/GenBank/DDBJ whole genome shotgun (WGS) entry which is preliminary data.</text>
</comment>
<evidence type="ECO:0000313" key="11">
    <source>
        <dbReference type="EMBL" id="MCL1126310.1"/>
    </source>
</evidence>
<evidence type="ECO:0000256" key="5">
    <source>
        <dbReference type="ARBA" id="ARBA00022927"/>
    </source>
</evidence>
<keyword evidence="2 9" id="KW-0813">Transport</keyword>
<dbReference type="InterPro" id="IPR003369">
    <property type="entry name" value="TatA/B/E"/>
</dbReference>
<evidence type="ECO:0000256" key="6">
    <source>
        <dbReference type="ARBA" id="ARBA00022989"/>
    </source>
</evidence>
<organism evidence="11 12">
    <name type="scientific">Shewanella surugensis</name>
    <dbReference type="NCBI Taxonomy" id="212020"/>
    <lineage>
        <taxon>Bacteria</taxon>
        <taxon>Pseudomonadati</taxon>
        <taxon>Pseudomonadota</taxon>
        <taxon>Gammaproteobacteria</taxon>
        <taxon>Alteromonadales</taxon>
        <taxon>Shewanellaceae</taxon>
        <taxon>Shewanella</taxon>
    </lineage>
</organism>
<keyword evidence="8 9" id="KW-0472">Membrane</keyword>
<feature type="compositionally biased region" description="Polar residues" evidence="10">
    <location>
        <begin position="129"/>
        <end position="139"/>
    </location>
</feature>
<evidence type="ECO:0000256" key="8">
    <source>
        <dbReference type="ARBA" id="ARBA00023136"/>
    </source>
</evidence>
<comment type="subcellular location">
    <subcellularLocation>
        <location evidence="9">Cell membrane</location>
        <topology evidence="9">Single-pass membrane protein</topology>
    </subcellularLocation>
    <subcellularLocation>
        <location evidence="1">Membrane</location>
        <topology evidence="1">Single-pass membrane protein</topology>
    </subcellularLocation>
</comment>
<dbReference type="HAMAP" id="MF_00237">
    <property type="entry name" value="TatB"/>
    <property type="match status" value="1"/>
</dbReference>
<comment type="similarity">
    <text evidence="9">Belongs to the TatB family.</text>
</comment>
<name>A0ABT0LG16_9GAMM</name>
<dbReference type="PANTHER" id="PTHR33162:SF1">
    <property type="entry name" value="SEC-INDEPENDENT PROTEIN TRANSLOCASE PROTEIN TATA, CHLOROPLASTIC"/>
    <property type="match status" value="1"/>
</dbReference>
<gene>
    <name evidence="9 11" type="primary">tatB</name>
    <name evidence="11" type="ORF">L2764_17935</name>
</gene>
<evidence type="ECO:0000256" key="4">
    <source>
        <dbReference type="ARBA" id="ARBA00022692"/>
    </source>
</evidence>
<protein>
    <recommendedName>
        <fullName evidence="9">Sec-independent protein translocase protein TatB</fullName>
    </recommendedName>
</protein>
<evidence type="ECO:0000313" key="12">
    <source>
        <dbReference type="Proteomes" id="UP001203423"/>
    </source>
</evidence>
<evidence type="ECO:0000256" key="1">
    <source>
        <dbReference type="ARBA" id="ARBA00004167"/>
    </source>
</evidence>
<dbReference type="Proteomes" id="UP001203423">
    <property type="component" value="Unassembled WGS sequence"/>
</dbReference>
<proteinExistence type="inferred from homology"/>
<dbReference type="RefSeq" id="WP_248941699.1">
    <property type="nucleotide sequence ID" value="NZ_JAKIKS010000082.1"/>
</dbReference>
<keyword evidence="12" id="KW-1185">Reference proteome</keyword>
<keyword evidence="3 9" id="KW-1003">Cell membrane</keyword>
<accession>A0ABT0LG16</accession>
<keyword evidence="5 9" id="KW-0653">Protein transport</keyword>
<dbReference type="NCBIfam" id="TIGR01410">
    <property type="entry name" value="tatB"/>
    <property type="match status" value="1"/>
</dbReference>
<evidence type="ECO:0000256" key="7">
    <source>
        <dbReference type="ARBA" id="ARBA00023010"/>
    </source>
</evidence>